<dbReference type="EMBL" id="CACRXK020001280">
    <property type="protein sequence ID" value="CAB3988097.1"/>
    <property type="molecule type" value="Genomic_DNA"/>
</dbReference>
<evidence type="ECO:0000313" key="2">
    <source>
        <dbReference type="EMBL" id="CAB3988097.1"/>
    </source>
</evidence>
<sequence length="405" mass="45492">MALLLQGFLNGQEYRPGANSDGRPYEEVVSIYNGDFTTPESREPYFIKVHRCIKACWHSSIEMPIALTQKEIEIVAADINNQTKFYKYVVYDHISCKCHNVTQIIEINKLHKTDLVSNEVNETEFKAKLPNNPENLRNCSPSSFCSKPQPRHKLNPYSGLTAIVQDQRYIFFNQCLPGCGATTENKDMKTTSLSGADKYISIKTDTECWPYTKSTQRQSQKQSRVTKPSLASVSNLNTTYPSSLKTKETQDSELTNDVTTLLELANDVTTLLEQTNDVTTLLELANDVTTLLQQTNDVTTLLELANDVTTLLQLTNDVTTLLQLINDVTTLLEQTNNVTTLLELTNDVTTLLELTNNVTTLAAKRDDNLHWFNKITPGSVRPVYNIIVDINRGLQPMASQEGNTL</sequence>
<evidence type="ECO:0000313" key="3">
    <source>
        <dbReference type="Proteomes" id="UP001152795"/>
    </source>
</evidence>
<proteinExistence type="predicted"/>
<protein>
    <submittedName>
        <fullName evidence="2">Uncharacterized protein</fullName>
    </submittedName>
</protein>
<dbReference type="AlphaFoldDB" id="A0A6S7GNH9"/>
<feature type="compositionally biased region" description="Polar residues" evidence="1">
    <location>
        <begin position="229"/>
        <end position="244"/>
    </location>
</feature>
<feature type="region of interest" description="Disordered" evidence="1">
    <location>
        <begin position="213"/>
        <end position="251"/>
    </location>
</feature>
<comment type="caution">
    <text evidence="2">The sequence shown here is derived from an EMBL/GenBank/DDBJ whole genome shotgun (WGS) entry which is preliminary data.</text>
</comment>
<gene>
    <name evidence="2" type="ORF">PACLA_8A039203</name>
</gene>
<keyword evidence="3" id="KW-1185">Reference proteome</keyword>
<name>A0A6S7GNH9_PARCT</name>
<organism evidence="2 3">
    <name type="scientific">Paramuricea clavata</name>
    <name type="common">Red gorgonian</name>
    <name type="synonym">Violescent sea-whip</name>
    <dbReference type="NCBI Taxonomy" id="317549"/>
    <lineage>
        <taxon>Eukaryota</taxon>
        <taxon>Metazoa</taxon>
        <taxon>Cnidaria</taxon>
        <taxon>Anthozoa</taxon>
        <taxon>Octocorallia</taxon>
        <taxon>Malacalcyonacea</taxon>
        <taxon>Plexauridae</taxon>
        <taxon>Paramuricea</taxon>
    </lineage>
</organism>
<dbReference type="Gene3D" id="2.10.90.10">
    <property type="entry name" value="Cystine-knot cytokines"/>
    <property type="match status" value="1"/>
</dbReference>
<dbReference type="InterPro" id="IPR029034">
    <property type="entry name" value="Cystine-knot_cytokine"/>
</dbReference>
<dbReference type="SUPFAM" id="SSF57501">
    <property type="entry name" value="Cystine-knot cytokines"/>
    <property type="match status" value="1"/>
</dbReference>
<accession>A0A6S7GNH9</accession>
<feature type="compositionally biased region" description="Low complexity" evidence="1">
    <location>
        <begin position="213"/>
        <end position="227"/>
    </location>
</feature>
<dbReference type="Proteomes" id="UP001152795">
    <property type="component" value="Unassembled WGS sequence"/>
</dbReference>
<dbReference type="OrthoDB" id="10515215at2759"/>
<reference evidence="2" key="1">
    <citation type="submission" date="2020-04" db="EMBL/GenBank/DDBJ databases">
        <authorList>
            <person name="Alioto T."/>
            <person name="Alioto T."/>
            <person name="Gomez Garrido J."/>
        </authorList>
    </citation>
    <scope>NUCLEOTIDE SEQUENCE</scope>
    <source>
        <strain evidence="2">A484AB</strain>
    </source>
</reference>
<evidence type="ECO:0000256" key="1">
    <source>
        <dbReference type="SAM" id="MobiDB-lite"/>
    </source>
</evidence>